<reference evidence="2" key="1">
    <citation type="journal article" date="2023" name="Nat. Plants">
        <title>Single-cell RNA sequencing provides a high-resolution roadmap for understanding the multicellular compartmentation of specialized metabolism.</title>
        <authorList>
            <person name="Sun S."/>
            <person name="Shen X."/>
            <person name="Li Y."/>
            <person name="Li Y."/>
            <person name="Wang S."/>
            <person name="Li R."/>
            <person name="Zhang H."/>
            <person name="Shen G."/>
            <person name="Guo B."/>
            <person name="Wei J."/>
            <person name="Xu J."/>
            <person name="St-Pierre B."/>
            <person name="Chen S."/>
            <person name="Sun C."/>
        </authorList>
    </citation>
    <scope>NUCLEOTIDE SEQUENCE [LARGE SCALE GENOMIC DNA]</scope>
</reference>
<evidence type="ECO:0000313" key="1">
    <source>
        <dbReference type="EMBL" id="KAI5672454.1"/>
    </source>
</evidence>
<proteinExistence type="predicted"/>
<dbReference type="Proteomes" id="UP001060085">
    <property type="component" value="Linkage Group LG03"/>
</dbReference>
<comment type="caution">
    <text evidence="1">The sequence shown here is derived from an EMBL/GenBank/DDBJ whole genome shotgun (WGS) entry which is preliminary data.</text>
</comment>
<dbReference type="EMBL" id="CM044703">
    <property type="protein sequence ID" value="KAI5672454.1"/>
    <property type="molecule type" value="Genomic_DNA"/>
</dbReference>
<sequence>MFIRIHQMNNNFFHLICIDDEGRLDSVFWIQDVVCDYYWSQPSWLIHIVWFNTPISGGQRDIYLSMGNAVKEVMPTIIRQYCIWHIMCKLPNKFKGLLKQFRKARKEFRSFIYDNLTKSMFENNWNQFVAKF</sequence>
<evidence type="ECO:0000313" key="2">
    <source>
        <dbReference type="Proteomes" id="UP001060085"/>
    </source>
</evidence>
<protein>
    <submittedName>
        <fullName evidence="1">Uncharacterized protein</fullName>
    </submittedName>
</protein>
<name>A0ACC0BIE4_CATRO</name>
<organism evidence="1 2">
    <name type="scientific">Catharanthus roseus</name>
    <name type="common">Madagascar periwinkle</name>
    <name type="synonym">Vinca rosea</name>
    <dbReference type="NCBI Taxonomy" id="4058"/>
    <lineage>
        <taxon>Eukaryota</taxon>
        <taxon>Viridiplantae</taxon>
        <taxon>Streptophyta</taxon>
        <taxon>Embryophyta</taxon>
        <taxon>Tracheophyta</taxon>
        <taxon>Spermatophyta</taxon>
        <taxon>Magnoliopsida</taxon>
        <taxon>eudicotyledons</taxon>
        <taxon>Gunneridae</taxon>
        <taxon>Pentapetalae</taxon>
        <taxon>asterids</taxon>
        <taxon>lamiids</taxon>
        <taxon>Gentianales</taxon>
        <taxon>Apocynaceae</taxon>
        <taxon>Rauvolfioideae</taxon>
        <taxon>Vinceae</taxon>
        <taxon>Catharanthinae</taxon>
        <taxon>Catharanthus</taxon>
    </lineage>
</organism>
<gene>
    <name evidence="1" type="ORF">M9H77_12818</name>
</gene>
<accession>A0ACC0BIE4</accession>
<keyword evidence="2" id="KW-1185">Reference proteome</keyword>